<dbReference type="RefSeq" id="WP_232399122.1">
    <property type="nucleotide sequence ID" value="NZ_CP102173.1"/>
</dbReference>
<dbReference type="EMBL" id="CP102173">
    <property type="protein sequence ID" value="UUP15070.1"/>
    <property type="molecule type" value="Genomic_DNA"/>
</dbReference>
<feature type="region of interest" description="Disordered" evidence="1">
    <location>
        <begin position="1"/>
        <end position="20"/>
    </location>
</feature>
<sequence length="113" mass="11832">MYAPISSRERRRDERHRDAPAGLVAEHLQVAGRGRGMGNRAGTEVGELGVGEVVGRVHEVDDRGHVLGQPDAGAVGVDRLQTGQRHGGDVVPDGLESGDDAVPRPGAEPETGN</sequence>
<evidence type="ECO:0000313" key="2">
    <source>
        <dbReference type="EMBL" id="UUP15070.1"/>
    </source>
</evidence>
<reference evidence="2 3" key="1">
    <citation type="submission" date="2022-08" db="EMBL/GenBank/DDBJ databases">
        <title>novel species in genus Aeromicrobium.</title>
        <authorList>
            <person name="Ye L."/>
        </authorList>
    </citation>
    <scope>NUCLEOTIDE SEQUENCE [LARGE SCALE GENOMIC DNA]</scope>
    <source>
        <strain evidence="3">zg-Y1379</strain>
    </source>
</reference>
<gene>
    <name evidence="2" type="ORF">NQV15_07085</name>
</gene>
<name>A0ABY5MDI5_9ACTN</name>
<keyword evidence="3" id="KW-1185">Reference proteome</keyword>
<evidence type="ECO:0000256" key="1">
    <source>
        <dbReference type="SAM" id="MobiDB-lite"/>
    </source>
</evidence>
<evidence type="ECO:0000313" key="3">
    <source>
        <dbReference type="Proteomes" id="UP001316184"/>
    </source>
</evidence>
<organism evidence="2 3">
    <name type="scientific">Aeromicrobium wangtongii</name>
    <dbReference type="NCBI Taxonomy" id="2969247"/>
    <lineage>
        <taxon>Bacteria</taxon>
        <taxon>Bacillati</taxon>
        <taxon>Actinomycetota</taxon>
        <taxon>Actinomycetes</taxon>
        <taxon>Propionibacteriales</taxon>
        <taxon>Nocardioidaceae</taxon>
        <taxon>Aeromicrobium</taxon>
    </lineage>
</organism>
<feature type="region of interest" description="Disordered" evidence="1">
    <location>
        <begin position="82"/>
        <end position="113"/>
    </location>
</feature>
<proteinExistence type="predicted"/>
<protein>
    <submittedName>
        <fullName evidence="2">Uncharacterized protein</fullName>
    </submittedName>
</protein>
<accession>A0ABY5MDI5</accession>
<dbReference type="Proteomes" id="UP001316184">
    <property type="component" value="Chromosome"/>
</dbReference>
<feature type="compositionally biased region" description="Basic and acidic residues" evidence="1">
    <location>
        <begin position="7"/>
        <end position="19"/>
    </location>
</feature>